<comment type="caution">
    <text evidence="2">The sequence shown here is derived from an EMBL/GenBank/DDBJ whole genome shotgun (WGS) entry which is preliminary data.</text>
</comment>
<evidence type="ECO:0000256" key="1">
    <source>
        <dbReference type="SAM" id="Phobius"/>
    </source>
</evidence>
<accession>A0A3N1D5C5</accession>
<feature type="transmembrane region" description="Helical" evidence="1">
    <location>
        <begin position="21"/>
        <end position="42"/>
    </location>
</feature>
<evidence type="ECO:0000313" key="3">
    <source>
        <dbReference type="Proteomes" id="UP000272400"/>
    </source>
</evidence>
<proteinExistence type="predicted"/>
<evidence type="ECO:0000313" key="2">
    <source>
        <dbReference type="EMBL" id="ROO88656.1"/>
    </source>
</evidence>
<organism evidence="2 3">
    <name type="scientific">Actinocorallia herbida</name>
    <dbReference type="NCBI Taxonomy" id="58109"/>
    <lineage>
        <taxon>Bacteria</taxon>
        <taxon>Bacillati</taxon>
        <taxon>Actinomycetota</taxon>
        <taxon>Actinomycetes</taxon>
        <taxon>Streptosporangiales</taxon>
        <taxon>Thermomonosporaceae</taxon>
        <taxon>Actinocorallia</taxon>
    </lineage>
</organism>
<dbReference type="EMBL" id="RJKE01000001">
    <property type="protein sequence ID" value="ROO88656.1"/>
    <property type="molecule type" value="Genomic_DNA"/>
</dbReference>
<dbReference type="Proteomes" id="UP000272400">
    <property type="component" value="Unassembled WGS sequence"/>
</dbReference>
<gene>
    <name evidence="2" type="ORF">EDD29_6330</name>
</gene>
<keyword evidence="1" id="KW-1133">Transmembrane helix</keyword>
<protein>
    <submittedName>
        <fullName evidence="2">Uncharacterized protein</fullName>
    </submittedName>
</protein>
<dbReference type="AlphaFoldDB" id="A0A3N1D5C5"/>
<sequence length="196" mass="21692">MIDGRTRSRLPSVARRERYGTWKGSLLLFGFVCLWEGFWLGWDALVPGREEVAAGQAVQVSQAVSFVPAHAWSLSRGKTTPGSQATVTRRSSAFTVRLAPWTEHLDAKVEQERRILRTASGARVFGGDQSFQTENGLSGIHFYYSGVRGEGLVWMGWEPTAKTVVTVRAESPHGTLQRHLPDFDEMVDSVRIGTGT</sequence>
<name>A0A3N1D5C5_9ACTN</name>
<dbReference type="RefSeq" id="WP_123667869.1">
    <property type="nucleotide sequence ID" value="NZ_RJKE01000001.1"/>
</dbReference>
<keyword evidence="1" id="KW-0472">Membrane</keyword>
<reference evidence="2 3" key="1">
    <citation type="submission" date="2018-11" db="EMBL/GenBank/DDBJ databases">
        <title>Sequencing the genomes of 1000 actinobacteria strains.</title>
        <authorList>
            <person name="Klenk H.-P."/>
        </authorList>
    </citation>
    <scope>NUCLEOTIDE SEQUENCE [LARGE SCALE GENOMIC DNA]</scope>
    <source>
        <strain evidence="2 3">DSM 44254</strain>
    </source>
</reference>
<keyword evidence="1" id="KW-0812">Transmembrane</keyword>
<keyword evidence="3" id="KW-1185">Reference proteome</keyword>